<evidence type="ECO:0000256" key="3">
    <source>
        <dbReference type="ARBA" id="ARBA00022989"/>
    </source>
</evidence>
<dbReference type="Pfam" id="PF00664">
    <property type="entry name" value="ABC_membrane"/>
    <property type="match status" value="1"/>
</dbReference>
<evidence type="ECO:0000256" key="4">
    <source>
        <dbReference type="ARBA" id="ARBA00023136"/>
    </source>
</evidence>
<dbReference type="GO" id="GO:0005743">
    <property type="term" value="C:mitochondrial inner membrane"/>
    <property type="evidence" value="ECO:0007669"/>
    <property type="project" value="TreeGrafter"/>
</dbReference>
<evidence type="ECO:0000313" key="7">
    <source>
        <dbReference type="EnsemblPlants" id="AET7Gv20932700.23"/>
    </source>
</evidence>
<name>A0A453SGC9_AEGTS</name>
<keyword evidence="2 5" id="KW-0812">Transmembrane</keyword>
<keyword evidence="4 5" id="KW-0472">Membrane</keyword>
<evidence type="ECO:0000259" key="6">
    <source>
        <dbReference type="PROSITE" id="PS50929"/>
    </source>
</evidence>
<proteinExistence type="predicted"/>
<dbReference type="EnsemblPlants" id="AET7Gv20932700.23">
    <property type="protein sequence ID" value="AET7Gv20932700.23"/>
    <property type="gene ID" value="AET7Gv20932700"/>
</dbReference>
<reference evidence="7" key="4">
    <citation type="submission" date="2019-03" db="UniProtKB">
        <authorList>
            <consortium name="EnsemblPlants"/>
        </authorList>
    </citation>
    <scope>IDENTIFICATION</scope>
</reference>
<dbReference type="Pfam" id="PF00005">
    <property type="entry name" value="ABC_tran"/>
    <property type="match status" value="1"/>
</dbReference>
<dbReference type="PANTHER" id="PTHR43394">
    <property type="entry name" value="ATP-DEPENDENT PERMEASE MDL1, MITOCHONDRIAL"/>
    <property type="match status" value="1"/>
</dbReference>
<dbReference type="Gramene" id="AET7Gv20932700.23">
    <property type="protein sequence ID" value="AET7Gv20932700.23"/>
    <property type="gene ID" value="AET7Gv20932700"/>
</dbReference>
<dbReference type="Gene3D" id="1.20.1560.10">
    <property type="entry name" value="ABC transporter type 1, transmembrane domain"/>
    <property type="match status" value="1"/>
</dbReference>
<dbReference type="PANTHER" id="PTHR43394:SF7">
    <property type="entry name" value="ABC TRANSPORTER B FAMILY MEMBER 28"/>
    <property type="match status" value="1"/>
</dbReference>
<dbReference type="Gene3D" id="3.40.50.300">
    <property type="entry name" value="P-loop containing nucleotide triphosphate hydrolases"/>
    <property type="match status" value="1"/>
</dbReference>
<feature type="domain" description="ABC transmembrane type-1" evidence="6">
    <location>
        <begin position="1"/>
        <end position="193"/>
    </location>
</feature>
<reference evidence="7" key="5">
    <citation type="journal article" date="2021" name="G3 (Bethesda)">
        <title>Aegilops tauschii genome assembly Aet v5.0 features greater sequence contiguity and improved annotation.</title>
        <authorList>
            <person name="Wang L."/>
            <person name="Zhu T."/>
            <person name="Rodriguez J.C."/>
            <person name="Deal K.R."/>
            <person name="Dubcovsky J."/>
            <person name="McGuire P.E."/>
            <person name="Lux T."/>
            <person name="Spannagl M."/>
            <person name="Mayer K.F.X."/>
            <person name="Baldrich P."/>
            <person name="Meyers B.C."/>
            <person name="Huo N."/>
            <person name="Gu Y.Q."/>
            <person name="Zhou H."/>
            <person name="Devos K.M."/>
            <person name="Bennetzen J.L."/>
            <person name="Unver T."/>
            <person name="Budak H."/>
            <person name="Gulick P.J."/>
            <person name="Galiba G."/>
            <person name="Kalapos B."/>
            <person name="Nelson D.R."/>
            <person name="Li P."/>
            <person name="You F.M."/>
            <person name="Luo M.C."/>
            <person name="Dvorak J."/>
        </authorList>
    </citation>
    <scope>NUCLEOTIDE SEQUENCE [LARGE SCALE GENOMIC DNA]</scope>
    <source>
        <strain evidence="7">cv. AL8/78</strain>
    </source>
</reference>
<dbReference type="InterPro" id="IPR036640">
    <property type="entry name" value="ABC1_TM_sf"/>
</dbReference>
<evidence type="ECO:0000256" key="5">
    <source>
        <dbReference type="SAM" id="Phobius"/>
    </source>
</evidence>
<accession>A0A453SGC9</accession>
<dbReference type="GO" id="GO:0090374">
    <property type="term" value="P:oligopeptide export from mitochondrion"/>
    <property type="evidence" value="ECO:0007669"/>
    <property type="project" value="TreeGrafter"/>
</dbReference>
<dbReference type="InterPro" id="IPR039421">
    <property type="entry name" value="Type_1_exporter"/>
</dbReference>
<keyword evidence="3 5" id="KW-1133">Transmembrane helix</keyword>
<dbReference type="Proteomes" id="UP000015105">
    <property type="component" value="Chromosome 7D"/>
</dbReference>
<comment type="subcellular location">
    <subcellularLocation>
        <location evidence="1">Membrane</location>
        <topology evidence="1">Multi-pass membrane protein</topology>
    </subcellularLocation>
</comment>
<dbReference type="InterPro" id="IPR011527">
    <property type="entry name" value="ABC1_TM_dom"/>
</dbReference>
<organism evidence="7 8">
    <name type="scientific">Aegilops tauschii subsp. strangulata</name>
    <name type="common">Goatgrass</name>
    <dbReference type="NCBI Taxonomy" id="200361"/>
    <lineage>
        <taxon>Eukaryota</taxon>
        <taxon>Viridiplantae</taxon>
        <taxon>Streptophyta</taxon>
        <taxon>Embryophyta</taxon>
        <taxon>Tracheophyta</taxon>
        <taxon>Spermatophyta</taxon>
        <taxon>Magnoliopsida</taxon>
        <taxon>Liliopsida</taxon>
        <taxon>Poales</taxon>
        <taxon>Poaceae</taxon>
        <taxon>BOP clade</taxon>
        <taxon>Pooideae</taxon>
        <taxon>Triticodae</taxon>
        <taxon>Triticeae</taxon>
        <taxon>Triticinae</taxon>
        <taxon>Aegilops</taxon>
    </lineage>
</organism>
<feature type="transmembrane region" description="Helical" evidence="5">
    <location>
        <begin position="50"/>
        <end position="68"/>
    </location>
</feature>
<evidence type="ECO:0000256" key="2">
    <source>
        <dbReference type="ARBA" id="ARBA00022692"/>
    </source>
</evidence>
<dbReference type="InterPro" id="IPR003439">
    <property type="entry name" value="ABC_transporter-like_ATP-bd"/>
</dbReference>
<dbReference type="GO" id="GO:0005524">
    <property type="term" value="F:ATP binding"/>
    <property type="evidence" value="ECO:0007669"/>
    <property type="project" value="InterPro"/>
</dbReference>
<evidence type="ECO:0000313" key="8">
    <source>
        <dbReference type="Proteomes" id="UP000015105"/>
    </source>
</evidence>
<dbReference type="AlphaFoldDB" id="A0A453SGC9"/>
<dbReference type="PROSITE" id="PS50929">
    <property type="entry name" value="ABC_TM1F"/>
    <property type="match status" value="1"/>
</dbReference>
<sequence>QVGELTGLLTSDLGSLKGVVSDNISRDRGLRAFSEITGTLCILFTLSTELAPVLGLLIVSVSVIVAIFKRSTVPTFKSYGIVQAHISDCVSETFSAIRTVRSFGGEKRQISMFDNLALSFQNSGTKLGVLKAANESLTRVVVYVSLMALYILGGSKVSAGKLSIGTMASFIGYTFTLTFAVQGAVNTLGDLRGTFASIERINSVLSAKDIDDSLAYGLAKELDNKETEDSNGRVHEKGTVNTRYMSALKSSSSCSDLAWSGDIHLEDVHFSYPLRSDVDVLNGLDLVIECGKVTALVGSSGAGKSTVVQLLARYYEPTQGRITVAGEDIRVFDKREWSQIVS</sequence>
<feature type="transmembrane region" description="Helical" evidence="5">
    <location>
        <begin position="136"/>
        <end position="152"/>
    </location>
</feature>
<reference evidence="8" key="2">
    <citation type="journal article" date="2017" name="Nat. Plants">
        <title>The Aegilops tauschii genome reveals multiple impacts of transposons.</title>
        <authorList>
            <person name="Zhao G."/>
            <person name="Zou C."/>
            <person name="Li K."/>
            <person name="Wang K."/>
            <person name="Li T."/>
            <person name="Gao L."/>
            <person name="Zhang X."/>
            <person name="Wang H."/>
            <person name="Yang Z."/>
            <person name="Liu X."/>
            <person name="Jiang W."/>
            <person name="Mao L."/>
            <person name="Kong X."/>
            <person name="Jiao Y."/>
            <person name="Jia J."/>
        </authorList>
    </citation>
    <scope>NUCLEOTIDE SEQUENCE [LARGE SCALE GENOMIC DNA]</scope>
    <source>
        <strain evidence="8">cv. AL8/78</strain>
    </source>
</reference>
<dbReference type="SUPFAM" id="SSF90123">
    <property type="entry name" value="ABC transporter transmembrane region"/>
    <property type="match status" value="1"/>
</dbReference>
<dbReference type="GO" id="GO:0016887">
    <property type="term" value="F:ATP hydrolysis activity"/>
    <property type="evidence" value="ECO:0007669"/>
    <property type="project" value="InterPro"/>
</dbReference>
<dbReference type="GO" id="GO:0015421">
    <property type="term" value="F:ABC-type oligopeptide transporter activity"/>
    <property type="evidence" value="ECO:0007669"/>
    <property type="project" value="TreeGrafter"/>
</dbReference>
<dbReference type="InterPro" id="IPR027417">
    <property type="entry name" value="P-loop_NTPase"/>
</dbReference>
<evidence type="ECO:0000256" key="1">
    <source>
        <dbReference type="ARBA" id="ARBA00004141"/>
    </source>
</evidence>
<feature type="transmembrane region" description="Helical" evidence="5">
    <location>
        <begin position="164"/>
        <end position="185"/>
    </location>
</feature>
<dbReference type="SUPFAM" id="SSF52540">
    <property type="entry name" value="P-loop containing nucleoside triphosphate hydrolases"/>
    <property type="match status" value="1"/>
</dbReference>
<reference evidence="7" key="3">
    <citation type="journal article" date="2017" name="Nature">
        <title>Genome sequence of the progenitor of the wheat D genome Aegilops tauschii.</title>
        <authorList>
            <person name="Luo M.C."/>
            <person name="Gu Y.Q."/>
            <person name="Puiu D."/>
            <person name="Wang H."/>
            <person name="Twardziok S.O."/>
            <person name="Deal K.R."/>
            <person name="Huo N."/>
            <person name="Zhu T."/>
            <person name="Wang L."/>
            <person name="Wang Y."/>
            <person name="McGuire P.E."/>
            <person name="Liu S."/>
            <person name="Long H."/>
            <person name="Ramasamy R.K."/>
            <person name="Rodriguez J.C."/>
            <person name="Van S.L."/>
            <person name="Yuan L."/>
            <person name="Wang Z."/>
            <person name="Xia Z."/>
            <person name="Xiao L."/>
            <person name="Anderson O.D."/>
            <person name="Ouyang S."/>
            <person name="Liang Y."/>
            <person name="Zimin A.V."/>
            <person name="Pertea G."/>
            <person name="Qi P."/>
            <person name="Bennetzen J.L."/>
            <person name="Dai X."/>
            <person name="Dawson M.W."/>
            <person name="Muller H.G."/>
            <person name="Kugler K."/>
            <person name="Rivarola-Duarte L."/>
            <person name="Spannagl M."/>
            <person name="Mayer K.F.X."/>
            <person name="Lu F.H."/>
            <person name="Bevan M.W."/>
            <person name="Leroy P."/>
            <person name="Li P."/>
            <person name="You F.M."/>
            <person name="Sun Q."/>
            <person name="Liu Z."/>
            <person name="Lyons E."/>
            <person name="Wicker T."/>
            <person name="Salzberg S.L."/>
            <person name="Devos K.M."/>
            <person name="Dvorak J."/>
        </authorList>
    </citation>
    <scope>NUCLEOTIDE SEQUENCE [LARGE SCALE GENOMIC DNA]</scope>
    <source>
        <strain evidence="7">cv. AL8/78</strain>
    </source>
</reference>
<protein>
    <recommendedName>
        <fullName evidence="6">ABC transmembrane type-1 domain-containing protein</fullName>
    </recommendedName>
</protein>
<reference evidence="8" key="1">
    <citation type="journal article" date="2014" name="Science">
        <title>Ancient hybridizations among the ancestral genomes of bread wheat.</title>
        <authorList>
            <consortium name="International Wheat Genome Sequencing Consortium,"/>
            <person name="Marcussen T."/>
            <person name="Sandve S.R."/>
            <person name="Heier L."/>
            <person name="Spannagl M."/>
            <person name="Pfeifer M."/>
            <person name="Jakobsen K.S."/>
            <person name="Wulff B.B."/>
            <person name="Steuernagel B."/>
            <person name="Mayer K.F."/>
            <person name="Olsen O.A."/>
        </authorList>
    </citation>
    <scope>NUCLEOTIDE SEQUENCE [LARGE SCALE GENOMIC DNA]</scope>
    <source>
        <strain evidence="8">cv. AL8/78</strain>
    </source>
</reference>
<keyword evidence="8" id="KW-1185">Reference proteome</keyword>